<protein>
    <submittedName>
        <fullName evidence="4">Uncharacterized protein</fullName>
    </submittedName>
</protein>
<evidence type="ECO:0000313" key="4">
    <source>
        <dbReference type="EMBL" id="AXY67947.1"/>
    </source>
</evidence>
<feature type="region of interest" description="Disordered" evidence="2">
    <location>
        <begin position="29"/>
        <end position="51"/>
    </location>
</feature>
<keyword evidence="5" id="KW-1185">Reference proteome</keyword>
<accession>A0A3B7MBE9</accession>
<organism evidence="4 5">
    <name type="scientific">Thermosynechococcus sichuanensis E542</name>
    <dbReference type="NCBI Taxonomy" id="2016101"/>
    <lineage>
        <taxon>Bacteria</taxon>
        <taxon>Bacillati</taxon>
        <taxon>Cyanobacteriota</taxon>
        <taxon>Cyanophyceae</taxon>
        <taxon>Acaryochloridales</taxon>
        <taxon>Thermosynechococcaceae</taxon>
        <taxon>Thermosynechococcus</taxon>
        <taxon>Thermosynechococcus sichuanensis</taxon>
    </lineage>
</organism>
<gene>
    <name evidence="4" type="ORF">D3A95_06935</name>
</gene>
<keyword evidence="3" id="KW-0732">Signal</keyword>
<reference evidence="5" key="1">
    <citation type="submission" date="2018-09" db="EMBL/GenBank/DDBJ databases">
        <title>Complete genome sequence of thermophilic cyanobacteria strain Thermosynechococcus elongatus PKUAC-SCTE542.</title>
        <authorList>
            <person name="Liang Y."/>
            <person name="Tang J."/>
            <person name="Daroch M."/>
        </authorList>
    </citation>
    <scope>NUCLEOTIDE SEQUENCE [LARGE SCALE GENOMIC DNA]</scope>
    <source>
        <strain evidence="5">E542</strain>
    </source>
</reference>
<evidence type="ECO:0000256" key="1">
    <source>
        <dbReference type="SAM" id="Coils"/>
    </source>
</evidence>
<sequence length="106" mass="11632">MTARHLTTLALAALTLNLGSMALAQTANPNNPMEGWQQNGNANDLGSILNPQNGNFSVPGLMNRLRLMDGRDPNEVVADQMENLNAQAEAFRKRQQEQFQNLTVTP</sequence>
<evidence type="ECO:0000313" key="5">
    <source>
        <dbReference type="Proteomes" id="UP000261812"/>
    </source>
</evidence>
<dbReference type="Proteomes" id="UP000261812">
    <property type="component" value="Chromosome"/>
</dbReference>
<dbReference type="EMBL" id="CP032152">
    <property type="protein sequence ID" value="AXY67947.1"/>
    <property type="molecule type" value="Genomic_DNA"/>
</dbReference>
<dbReference type="AlphaFoldDB" id="A0A3B7MBE9"/>
<keyword evidence="1" id="KW-0175">Coiled coil</keyword>
<proteinExistence type="predicted"/>
<dbReference type="KEGG" id="tsq:D3A95_06935"/>
<feature type="signal peptide" evidence="3">
    <location>
        <begin position="1"/>
        <end position="24"/>
    </location>
</feature>
<feature type="chain" id="PRO_5017744041" evidence="3">
    <location>
        <begin position="25"/>
        <end position="106"/>
    </location>
</feature>
<name>A0A3B7MBE9_9CYAN</name>
<evidence type="ECO:0000256" key="3">
    <source>
        <dbReference type="SAM" id="SignalP"/>
    </source>
</evidence>
<evidence type="ECO:0000256" key="2">
    <source>
        <dbReference type="SAM" id="MobiDB-lite"/>
    </source>
</evidence>
<feature type="coiled-coil region" evidence="1">
    <location>
        <begin position="74"/>
        <end position="101"/>
    </location>
</feature>
<dbReference type="RefSeq" id="WP_181494340.1">
    <property type="nucleotide sequence ID" value="NZ_CP032152.1"/>
</dbReference>